<dbReference type="GO" id="GO:0016491">
    <property type="term" value="F:oxidoreductase activity"/>
    <property type="evidence" value="ECO:0007669"/>
    <property type="project" value="InterPro"/>
</dbReference>
<evidence type="ECO:0000256" key="1">
    <source>
        <dbReference type="ARBA" id="ARBA00022691"/>
    </source>
</evidence>
<evidence type="ECO:0000256" key="4">
    <source>
        <dbReference type="ARBA" id="ARBA00023014"/>
    </source>
</evidence>
<gene>
    <name evidence="7" type="ORF">H9761_18280</name>
</gene>
<dbReference type="Proteomes" id="UP000823891">
    <property type="component" value="Unassembled WGS sequence"/>
</dbReference>
<reference evidence="7" key="2">
    <citation type="submission" date="2021-04" db="EMBL/GenBank/DDBJ databases">
        <authorList>
            <person name="Gilroy R."/>
        </authorList>
    </citation>
    <scope>NUCLEOTIDE SEQUENCE</scope>
    <source>
        <strain evidence="7">USAMLcec2-132</strain>
    </source>
</reference>
<evidence type="ECO:0000256" key="5">
    <source>
        <dbReference type="ARBA" id="ARBA00023601"/>
    </source>
</evidence>
<evidence type="ECO:0000256" key="2">
    <source>
        <dbReference type="ARBA" id="ARBA00022723"/>
    </source>
</evidence>
<dbReference type="EMBL" id="DWWS01000069">
    <property type="protein sequence ID" value="HJC25613.1"/>
    <property type="molecule type" value="Genomic_DNA"/>
</dbReference>
<comment type="similarity">
    <text evidence="5">Belongs to the radical SAM superfamily. Anaerobic sulfatase-maturating enzyme family.</text>
</comment>
<name>A0A9D2NIU3_9FIRM</name>
<dbReference type="Pfam" id="PF04055">
    <property type="entry name" value="Radical_SAM"/>
    <property type="match status" value="1"/>
</dbReference>
<accession>A0A9D2NIU3</accession>
<dbReference type="SFLD" id="SFLDS00029">
    <property type="entry name" value="Radical_SAM"/>
    <property type="match status" value="1"/>
</dbReference>
<protein>
    <submittedName>
        <fullName evidence="7">Radical SAM protein</fullName>
    </submittedName>
</protein>
<evidence type="ECO:0000313" key="8">
    <source>
        <dbReference type="Proteomes" id="UP000823891"/>
    </source>
</evidence>
<dbReference type="CDD" id="cd01335">
    <property type="entry name" value="Radical_SAM"/>
    <property type="match status" value="1"/>
</dbReference>
<keyword evidence="3" id="KW-0408">Iron</keyword>
<dbReference type="Gene3D" id="3.20.20.70">
    <property type="entry name" value="Aldolase class I"/>
    <property type="match status" value="1"/>
</dbReference>
<dbReference type="InterPro" id="IPR007197">
    <property type="entry name" value="rSAM"/>
</dbReference>
<evidence type="ECO:0000259" key="6">
    <source>
        <dbReference type="Pfam" id="PF04055"/>
    </source>
</evidence>
<dbReference type="InterPro" id="IPR023867">
    <property type="entry name" value="Sulphatase_maturase_rSAM"/>
</dbReference>
<proteinExistence type="inferred from homology"/>
<dbReference type="PANTHER" id="PTHR43273:SF3">
    <property type="entry name" value="ANAEROBIC SULFATASE-MATURATING ENZYME HOMOLOG ASLB-RELATED"/>
    <property type="match status" value="1"/>
</dbReference>
<dbReference type="PANTHER" id="PTHR43273">
    <property type="entry name" value="ANAEROBIC SULFATASE-MATURATING ENZYME HOMOLOG ASLB-RELATED"/>
    <property type="match status" value="1"/>
</dbReference>
<reference evidence="7" key="1">
    <citation type="journal article" date="2021" name="PeerJ">
        <title>Extensive microbial diversity within the chicken gut microbiome revealed by metagenomics and culture.</title>
        <authorList>
            <person name="Gilroy R."/>
            <person name="Ravi A."/>
            <person name="Getino M."/>
            <person name="Pursley I."/>
            <person name="Horton D.L."/>
            <person name="Alikhan N.F."/>
            <person name="Baker D."/>
            <person name="Gharbi K."/>
            <person name="Hall N."/>
            <person name="Watson M."/>
            <person name="Adriaenssens E.M."/>
            <person name="Foster-Nyarko E."/>
            <person name="Jarju S."/>
            <person name="Secka A."/>
            <person name="Antonio M."/>
            <person name="Oren A."/>
            <person name="Chaudhuri R.R."/>
            <person name="La Ragione R."/>
            <person name="Hildebrand F."/>
            <person name="Pallen M.J."/>
        </authorList>
    </citation>
    <scope>NUCLEOTIDE SEQUENCE</scope>
    <source>
        <strain evidence="7">USAMLcec2-132</strain>
    </source>
</reference>
<dbReference type="AlphaFoldDB" id="A0A9D2NIU3"/>
<dbReference type="InterPro" id="IPR058240">
    <property type="entry name" value="rSAM_sf"/>
</dbReference>
<dbReference type="InterPro" id="IPR013785">
    <property type="entry name" value="Aldolase_TIM"/>
</dbReference>
<dbReference type="GO" id="GO:0046872">
    <property type="term" value="F:metal ion binding"/>
    <property type="evidence" value="ECO:0007669"/>
    <property type="project" value="UniProtKB-KW"/>
</dbReference>
<dbReference type="SFLD" id="SFLDG01067">
    <property type="entry name" value="SPASM/twitch_domain_containing"/>
    <property type="match status" value="1"/>
</dbReference>
<keyword evidence="1" id="KW-0949">S-adenosyl-L-methionine</keyword>
<dbReference type="SUPFAM" id="SSF102114">
    <property type="entry name" value="Radical SAM enzymes"/>
    <property type="match status" value="1"/>
</dbReference>
<organism evidence="7 8">
    <name type="scientific">Candidatus Eisenbergiella merdavium</name>
    <dbReference type="NCBI Taxonomy" id="2838551"/>
    <lineage>
        <taxon>Bacteria</taxon>
        <taxon>Bacillati</taxon>
        <taxon>Bacillota</taxon>
        <taxon>Clostridia</taxon>
        <taxon>Lachnospirales</taxon>
        <taxon>Lachnospiraceae</taxon>
        <taxon>Eisenbergiella</taxon>
    </lineage>
</organism>
<feature type="domain" description="Radical SAM core" evidence="6">
    <location>
        <begin position="10"/>
        <end position="159"/>
    </location>
</feature>
<keyword evidence="2" id="KW-0479">Metal-binding</keyword>
<evidence type="ECO:0000256" key="3">
    <source>
        <dbReference type="ARBA" id="ARBA00023004"/>
    </source>
</evidence>
<comment type="caution">
    <text evidence="7">The sequence shown here is derived from an EMBL/GenBank/DDBJ whole genome shotgun (WGS) entry which is preliminary data.</text>
</comment>
<dbReference type="GO" id="GO:0051536">
    <property type="term" value="F:iron-sulfur cluster binding"/>
    <property type="evidence" value="ECO:0007669"/>
    <property type="project" value="UniProtKB-KW"/>
</dbReference>
<keyword evidence="4" id="KW-0411">Iron-sulfur</keyword>
<sequence>MQAFSHITIEATGYCNAHCKWCKTGRKNRNLLPKKNYLSAKELTKAIDHLKSYHLITSDCLIDLFNWGEPFLNPELITILEILQAQGLRIGLSTNASQYVEIPAHLLSGIEYLILSISGFSNESYGRIHGLNLDRVKQNIERLGDYFYKNDQSGKLIMNFHVYQHNLSEIEAANEFCLQHHICFSPHIAYLADEAIFVEYLEGTLGHDILQEASKEILLGLLNAETSHSFQCPQKENLVLDENMHVLPCCLFTSSEQIGSLYDFTSMDSLRRSLDSWGYCDRCISSGQAQIVTSPLLFEYGFRNHSEVSPKIYLGDKNGLFSEERTIIEPKIPTERHFSFQWPIHKRKASASLSRSIHAFRSTNMGYTI</sequence>
<evidence type="ECO:0000313" key="7">
    <source>
        <dbReference type="EMBL" id="HJC25613.1"/>
    </source>
</evidence>